<dbReference type="RefSeq" id="WP_115881367.1">
    <property type="nucleotide sequence ID" value="NZ_QTTQ01000011.1"/>
</dbReference>
<reference evidence="1 2" key="1">
    <citation type="submission" date="2018-08" db="EMBL/GenBank/DDBJ databases">
        <title>Genomic Encyclopedia of Type Strains, Phase III (KMG-III): the genomes of soil and plant-associated and newly described type strains.</title>
        <authorList>
            <person name="Whitman W."/>
        </authorList>
    </citation>
    <scope>NUCLEOTIDE SEQUENCE [LARGE SCALE GENOMIC DNA]</scope>
    <source>
        <strain evidence="1 2">325-5</strain>
    </source>
</reference>
<keyword evidence="2" id="KW-1185">Reference proteome</keyword>
<dbReference type="AlphaFoldDB" id="A0A3D9RLD6"/>
<dbReference type="OrthoDB" id="1201446at2"/>
<sequence length="142" mass="16709">MENYINIYADKEKAIHCAIWLNFKHRSEGKIYGVIHGPDDGWACVEKEISEEMEIPFLDILPIDLSDISFDEIKKIKTDETIFAHWEIISGMLSITDGEVLRFILHTKLPLEKFIRYELASRGFDEYHKWCGFDNAEKIWLK</sequence>
<proteinExistence type="predicted"/>
<evidence type="ECO:0000313" key="2">
    <source>
        <dbReference type="Proteomes" id="UP000256429"/>
    </source>
</evidence>
<comment type="caution">
    <text evidence="1">The sequence shown here is derived from an EMBL/GenBank/DDBJ whole genome shotgun (WGS) entry which is preliminary data.</text>
</comment>
<evidence type="ECO:0000313" key="1">
    <source>
        <dbReference type="EMBL" id="REE80693.1"/>
    </source>
</evidence>
<dbReference type="EMBL" id="QTTQ01000011">
    <property type="protein sequence ID" value="REE80693.1"/>
    <property type="molecule type" value="Genomic_DNA"/>
</dbReference>
<accession>A0A3D9RLD6</accession>
<gene>
    <name evidence="1" type="ORF">BX611_2345</name>
</gene>
<name>A0A3D9RLD6_9FLAO</name>
<protein>
    <submittedName>
        <fullName evidence="1">Uncharacterized protein</fullName>
    </submittedName>
</protein>
<organism evidence="1 2">
    <name type="scientific">Lutibacter oceani</name>
    <dbReference type="NCBI Taxonomy" id="1853311"/>
    <lineage>
        <taxon>Bacteria</taxon>
        <taxon>Pseudomonadati</taxon>
        <taxon>Bacteroidota</taxon>
        <taxon>Flavobacteriia</taxon>
        <taxon>Flavobacteriales</taxon>
        <taxon>Flavobacteriaceae</taxon>
        <taxon>Lutibacter</taxon>
    </lineage>
</organism>
<dbReference type="Proteomes" id="UP000256429">
    <property type="component" value="Unassembled WGS sequence"/>
</dbReference>